<dbReference type="Proteomes" id="UP000318212">
    <property type="component" value="Unassembled WGS sequence"/>
</dbReference>
<keyword evidence="2" id="KW-1185">Reference proteome</keyword>
<dbReference type="OrthoDB" id="1362002at2"/>
<accession>A0A508AMN7</accession>
<sequence length="116" mass="13460">MALSEFETKRLEKLVGAFVEAHRPAPHIRPKLDLAFRIKGQSVEIFEIRPRWRGAPGETMENPVAKATYVRTRNIWRVFWMRADLKWHAYPPVPRVGSIETFLALVAKDEHACFFG</sequence>
<protein>
    <submittedName>
        <fullName evidence="1">DUF3024 domain-containing protein</fullName>
    </submittedName>
</protein>
<comment type="caution">
    <text evidence="1">The sequence shown here is derived from an EMBL/GenBank/DDBJ whole genome shotgun (WGS) entry which is preliminary data.</text>
</comment>
<dbReference type="RefSeq" id="WP_141517513.1">
    <property type="nucleotide sequence ID" value="NZ_VICE01000039.1"/>
</dbReference>
<dbReference type="EMBL" id="VICE01000039">
    <property type="protein sequence ID" value="TQD49754.1"/>
    <property type="molecule type" value="Genomic_DNA"/>
</dbReference>
<dbReference type="InterPro" id="IPR021388">
    <property type="entry name" value="DUF3024"/>
</dbReference>
<evidence type="ECO:0000313" key="1">
    <source>
        <dbReference type="EMBL" id="TQD49754.1"/>
    </source>
</evidence>
<evidence type="ECO:0000313" key="2">
    <source>
        <dbReference type="Proteomes" id="UP000318212"/>
    </source>
</evidence>
<proteinExistence type="predicted"/>
<organism evidence="1 2">
    <name type="scientific">Marilutibacter aestuarii</name>
    <dbReference type="NCBI Taxonomy" id="1706195"/>
    <lineage>
        <taxon>Bacteria</taxon>
        <taxon>Pseudomonadati</taxon>
        <taxon>Pseudomonadota</taxon>
        <taxon>Gammaproteobacteria</taxon>
        <taxon>Lysobacterales</taxon>
        <taxon>Lysobacteraceae</taxon>
        <taxon>Marilutibacter</taxon>
    </lineage>
</organism>
<reference evidence="1 2" key="1">
    <citation type="submission" date="2019-06" db="EMBL/GenBank/DDBJ databases">
        <title>Lysobacter alkalisoli sp. nov. isolated from saline soil.</title>
        <authorList>
            <person name="Sun J.-Q."/>
            <person name="Xu L."/>
        </authorList>
    </citation>
    <scope>NUCLEOTIDE SEQUENCE [LARGE SCALE GENOMIC DNA]</scope>
    <source>
        <strain evidence="1 2">JCM 31130</strain>
    </source>
</reference>
<dbReference type="Pfam" id="PF11225">
    <property type="entry name" value="DUF3024"/>
    <property type="match status" value="1"/>
</dbReference>
<name>A0A508AMN7_9GAMM</name>
<dbReference type="AlphaFoldDB" id="A0A508AMN7"/>
<gene>
    <name evidence="1" type="ORF">FKV25_04030</name>
</gene>